<evidence type="ECO:0000313" key="1">
    <source>
        <dbReference type="EMBL" id="KKQ96405.1"/>
    </source>
</evidence>
<organism evidence="1 2">
    <name type="scientific">Candidatus Woesebacteria bacterium GW2011_GWA1_39_12</name>
    <dbReference type="NCBI Taxonomy" id="1618549"/>
    <lineage>
        <taxon>Bacteria</taxon>
        <taxon>Candidatus Woeseibacteriota</taxon>
    </lineage>
</organism>
<protein>
    <submittedName>
        <fullName evidence="1">Uncharacterized protein</fullName>
    </submittedName>
</protein>
<reference evidence="1 2" key="1">
    <citation type="journal article" date="2015" name="Nature">
        <title>rRNA introns, odd ribosomes, and small enigmatic genomes across a large radiation of phyla.</title>
        <authorList>
            <person name="Brown C.T."/>
            <person name="Hug L.A."/>
            <person name="Thomas B.C."/>
            <person name="Sharon I."/>
            <person name="Castelle C.J."/>
            <person name="Singh A."/>
            <person name="Wilkins M.J."/>
            <person name="Williams K.H."/>
            <person name="Banfield J.F."/>
        </authorList>
    </citation>
    <scope>NUCLEOTIDE SEQUENCE [LARGE SCALE GENOMIC DNA]</scope>
</reference>
<name>A0A0G0M7V6_9BACT</name>
<dbReference type="Proteomes" id="UP000034325">
    <property type="component" value="Unassembled WGS sequence"/>
</dbReference>
<sequence>MQEEFIIGDQSKRETKFDKFSIRAVFWPEDMNLKNALIIASPWSLPPDIKERANIIKTFYFKTTAPAFYVIAL</sequence>
<dbReference type="EMBL" id="LBWA01000032">
    <property type="protein sequence ID" value="KKQ96405.1"/>
    <property type="molecule type" value="Genomic_DNA"/>
</dbReference>
<dbReference type="AlphaFoldDB" id="A0A0G0M7V6"/>
<accession>A0A0G0M7V6</accession>
<proteinExistence type="predicted"/>
<comment type="caution">
    <text evidence="1">The sequence shown here is derived from an EMBL/GenBank/DDBJ whole genome shotgun (WGS) entry which is preliminary data.</text>
</comment>
<gene>
    <name evidence="1" type="ORF">UT23_C0032G0007</name>
</gene>
<evidence type="ECO:0000313" key="2">
    <source>
        <dbReference type="Proteomes" id="UP000034325"/>
    </source>
</evidence>